<feature type="domain" description="Exosome complex exonuclease Rrp40 N-terminal" evidence="5">
    <location>
        <begin position="27"/>
        <end position="75"/>
    </location>
</feature>
<dbReference type="GO" id="GO:0000177">
    <property type="term" value="C:cytoplasmic exosome (RNase complex)"/>
    <property type="evidence" value="ECO:0007669"/>
    <property type="project" value="TreeGrafter"/>
</dbReference>
<keyword evidence="2" id="KW-0271">Exosome</keyword>
<dbReference type="PANTHER" id="PTHR21321">
    <property type="entry name" value="PNAS-3 RELATED"/>
    <property type="match status" value="1"/>
</dbReference>
<dbReference type="InterPro" id="IPR026699">
    <property type="entry name" value="Exosome_RNA_bind1/RRP40/RRP4"/>
</dbReference>
<dbReference type="GO" id="GO:0071038">
    <property type="term" value="P:TRAMP-dependent tRNA surveillance pathway"/>
    <property type="evidence" value="ECO:0007669"/>
    <property type="project" value="TreeGrafter"/>
</dbReference>
<dbReference type="GO" id="GO:0071035">
    <property type="term" value="P:nuclear polyadenylation-dependent rRNA catabolic process"/>
    <property type="evidence" value="ECO:0007669"/>
    <property type="project" value="TreeGrafter"/>
</dbReference>
<dbReference type="Gene3D" id="2.40.50.140">
    <property type="entry name" value="Nucleic acid-binding proteins"/>
    <property type="match status" value="1"/>
</dbReference>
<dbReference type="GO" id="GO:0071051">
    <property type="term" value="P:poly(A)-dependent snoRNA 3'-end processing"/>
    <property type="evidence" value="ECO:0007669"/>
    <property type="project" value="TreeGrafter"/>
</dbReference>
<dbReference type="InterPro" id="IPR004088">
    <property type="entry name" value="KH_dom_type_1"/>
</dbReference>
<dbReference type="InterPro" id="IPR012340">
    <property type="entry name" value="NA-bd_OB-fold"/>
</dbReference>
<evidence type="ECO:0000259" key="5">
    <source>
        <dbReference type="Pfam" id="PF18311"/>
    </source>
</evidence>
<dbReference type="Proteomes" id="UP001147733">
    <property type="component" value="Unassembled WGS sequence"/>
</dbReference>
<dbReference type="Pfam" id="PF18311">
    <property type="entry name" value="Rrp40_N"/>
    <property type="match status" value="1"/>
</dbReference>
<dbReference type="GO" id="GO:0000467">
    <property type="term" value="P:exonucleolytic trimming to generate mature 3'-end of 5.8S rRNA from tricistronic rRNA transcript (SSU-rRNA, 5.8S rRNA, LSU-rRNA)"/>
    <property type="evidence" value="ECO:0007669"/>
    <property type="project" value="TreeGrafter"/>
</dbReference>
<evidence type="ECO:0008006" key="8">
    <source>
        <dbReference type="Google" id="ProtNLM"/>
    </source>
</evidence>
<organism evidence="6 7">
    <name type="scientific">Penicillium citrinum</name>
    <dbReference type="NCBI Taxonomy" id="5077"/>
    <lineage>
        <taxon>Eukaryota</taxon>
        <taxon>Fungi</taxon>
        <taxon>Dikarya</taxon>
        <taxon>Ascomycota</taxon>
        <taxon>Pezizomycotina</taxon>
        <taxon>Eurotiomycetes</taxon>
        <taxon>Eurotiomycetidae</taxon>
        <taxon>Eurotiales</taxon>
        <taxon>Aspergillaceae</taxon>
        <taxon>Penicillium</taxon>
    </lineage>
</organism>
<dbReference type="SUPFAM" id="SSF54791">
    <property type="entry name" value="Eukaryotic type KH-domain (KH-domain type I)"/>
    <property type="match status" value="1"/>
</dbReference>
<evidence type="ECO:0000313" key="6">
    <source>
        <dbReference type="EMBL" id="KAJ5235320.1"/>
    </source>
</evidence>
<reference evidence="6" key="1">
    <citation type="submission" date="2022-11" db="EMBL/GenBank/DDBJ databases">
        <authorList>
            <person name="Petersen C."/>
        </authorList>
    </citation>
    <scope>NUCLEOTIDE SEQUENCE</scope>
    <source>
        <strain evidence="6">IBT 23319</strain>
    </source>
</reference>
<dbReference type="GO" id="GO:0003723">
    <property type="term" value="F:RNA binding"/>
    <property type="evidence" value="ECO:0007669"/>
    <property type="project" value="UniProtKB-KW"/>
</dbReference>
<name>A0A9W9P554_PENCI</name>
<evidence type="ECO:0000256" key="1">
    <source>
        <dbReference type="ARBA" id="ARBA00004123"/>
    </source>
</evidence>
<evidence type="ECO:0000259" key="4">
    <source>
        <dbReference type="Pfam" id="PF15985"/>
    </source>
</evidence>
<dbReference type="FunFam" id="3.30.1370.10:FF:000091">
    <property type="entry name" value="Putative exosome complex exonuclease Rrp40"/>
    <property type="match status" value="1"/>
</dbReference>
<dbReference type="GO" id="GO:0071034">
    <property type="term" value="P:CUT catabolic process"/>
    <property type="evidence" value="ECO:0007669"/>
    <property type="project" value="TreeGrafter"/>
</dbReference>
<dbReference type="EMBL" id="JAPQKT010000003">
    <property type="protein sequence ID" value="KAJ5235320.1"/>
    <property type="molecule type" value="Genomic_DNA"/>
</dbReference>
<dbReference type="OrthoDB" id="340500at2759"/>
<keyword evidence="7" id="KW-1185">Reference proteome</keyword>
<dbReference type="Pfam" id="PF21262">
    <property type="entry name" value="RRP40_S1"/>
    <property type="match status" value="1"/>
</dbReference>
<protein>
    <recommendedName>
        <fullName evidence="8">Ribosomal RNA-processing protein 40</fullName>
    </recommendedName>
</protein>
<comment type="subcellular location">
    <subcellularLocation>
        <location evidence="1">Nucleus</location>
    </subcellularLocation>
</comment>
<evidence type="ECO:0000313" key="7">
    <source>
        <dbReference type="Proteomes" id="UP001147733"/>
    </source>
</evidence>
<reference evidence="6" key="2">
    <citation type="journal article" date="2023" name="IMA Fungus">
        <title>Comparative genomic study of the Penicillium genus elucidates a diverse pangenome and 15 lateral gene transfer events.</title>
        <authorList>
            <person name="Petersen C."/>
            <person name="Sorensen T."/>
            <person name="Nielsen M.R."/>
            <person name="Sondergaard T.E."/>
            <person name="Sorensen J.L."/>
            <person name="Fitzpatrick D.A."/>
            <person name="Frisvad J.C."/>
            <person name="Nielsen K.L."/>
        </authorList>
    </citation>
    <scope>NUCLEOTIDE SEQUENCE</scope>
    <source>
        <strain evidence="6">IBT 23319</strain>
    </source>
</reference>
<dbReference type="GeneID" id="81382575"/>
<accession>A0A9W9P554</accession>
<evidence type="ECO:0000256" key="3">
    <source>
        <dbReference type="ARBA" id="ARBA00022884"/>
    </source>
</evidence>
<dbReference type="SUPFAM" id="SSF50249">
    <property type="entry name" value="Nucleic acid-binding proteins"/>
    <property type="match status" value="1"/>
</dbReference>
<dbReference type="RefSeq" id="XP_056502820.1">
    <property type="nucleotide sequence ID" value="XM_056643408.1"/>
</dbReference>
<dbReference type="GO" id="GO:0034475">
    <property type="term" value="P:U4 snRNA 3'-end processing"/>
    <property type="evidence" value="ECO:0007669"/>
    <property type="project" value="TreeGrafter"/>
</dbReference>
<dbReference type="Gene3D" id="3.30.1370.10">
    <property type="entry name" value="K Homology domain, type 1"/>
    <property type="match status" value="1"/>
</dbReference>
<sequence>MSTPLILLPGDEVPASHVPSTNSNNPLKLGSGVRLLSQPSSKATNSNHVLTATQAGILATDTKRNIVSLQTFSNRRYIPTTNDLVIAQVHHSSIDYFHCIVTPHTAQALLGQLSFEGATKKTRPQLKGGDLVYARVLSVGVGAGAEVELTCVNPATGKAEPGGLGPLTGGMVFEISTGFAARLIRASSSSADHGDPIDGLVVLAELGRKLESLGGFEIAVGRNGKVWVDCSSAGESAVKATIAIGRCLQTTDDQNLNSMDQKKLVTRILREMKLSS</sequence>
<evidence type="ECO:0000256" key="2">
    <source>
        <dbReference type="ARBA" id="ARBA00022835"/>
    </source>
</evidence>
<dbReference type="InterPro" id="IPR041054">
    <property type="entry name" value="Rrp40_N_euk"/>
</dbReference>
<feature type="domain" description="K Homology" evidence="4">
    <location>
        <begin position="170"/>
        <end position="233"/>
    </location>
</feature>
<dbReference type="InterPro" id="IPR036612">
    <property type="entry name" value="KH_dom_type_1_sf"/>
</dbReference>
<dbReference type="GO" id="GO:0000176">
    <property type="term" value="C:nuclear exosome (RNase complex)"/>
    <property type="evidence" value="ECO:0007669"/>
    <property type="project" value="TreeGrafter"/>
</dbReference>
<proteinExistence type="predicted"/>
<dbReference type="PANTHER" id="PTHR21321:SF1">
    <property type="entry name" value="EXOSOME COMPLEX COMPONENT RRP40"/>
    <property type="match status" value="1"/>
</dbReference>
<comment type="caution">
    <text evidence="6">The sequence shown here is derived from an EMBL/GenBank/DDBJ whole genome shotgun (WGS) entry which is preliminary data.</text>
</comment>
<gene>
    <name evidence="6" type="ORF">N7469_004488</name>
</gene>
<keyword evidence="3" id="KW-0694">RNA-binding</keyword>
<dbReference type="FunFam" id="2.40.50.140:FF:000112">
    <property type="entry name" value="Exosome complex component RRP40"/>
    <property type="match status" value="1"/>
</dbReference>
<dbReference type="Pfam" id="PF15985">
    <property type="entry name" value="KH_6"/>
    <property type="match status" value="1"/>
</dbReference>
<dbReference type="AlphaFoldDB" id="A0A9W9P554"/>